<keyword evidence="1" id="KW-0472">Membrane</keyword>
<feature type="transmembrane region" description="Helical" evidence="1">
    <location>
        <begin position="41"/>
        <end position="59"/>
    </location>
</feature>
<accession>A0ABM8GJ70</accession>
<protein>
    <submittedName>
        <fullName evidence="2">Uncharacterized protein</fullName>
    </submittedName>
</protein>
<evidence type="ECO:0000256" key="1">
    <source>
        <dbReference type="SAM" id="Phobius"/>
    </source>
</evidence>
<dbReference type="Proteomes" id="UP001321486">
    <property type="component" value="Chromosome"/>
</dbReference>
<feature type="transmembrane region" description="Helical" evidence="1">
    <location>
        <begin position="12"/>
        <end position="34"/>
    </location>
</feature>
<organism evidence="2 3">
    <name type="scientific">Frondihabitans sucicola</name>
    <dbReference type="NCBI Taxonomy" id="1268041"/>
    <lineage>
        <taxon>Bacteria</taxon>
        <taxon>Bacillati</taxon>
        <taxon>Actinomycetota</taxon>
        <taxon>Actinomycetes</taxon>
        <taxon>Micrococcales</taxon>
        <taxon>Microbacteriaceae</taxon>
        <taxon>Frondihabitans</taxon>
    </lineage>
</organism>
<keyword evidence="1" id="KW-1133">Transmembrane helix</keyword>
<name>A0ABM8GJ70_9MICO</name>
<dbReference type="RefSeq" id="WP_286345233.1">
    <property type="nucleotide sequence ID" value="NZ_AP027732.1"/>
</dbReference>
<evidence type="ECO:0000313" key="2">
    <source>
        <dbReference type="EMBL" id="BDZ48216.1"/>
    </source>
</evidence>
<proteinExistence type="predicted"/>
<keyword evidence="3" id="KW-1185">Reference proteome</keyword>
<dbReference type="EMBL" id="AP027732">
    <property type="protein sequence ID" value="BDZ48216.1"/>
    <property type="molecule type" value="Genomic_DNA"/>
</dbReference>
<evidence type="ECO:0000313" key="3">
    <source>
        <dbReference type="Proteomes" id="UP001321486"/>
    </source>
</evidence>
<reference evidence="3" key="1">
    <citation type="journal article" date="2019" name="Int. J. Syst. Evol. Microbiol.">
        <title>The Global Catalogue of Microorganisms (GCM) 10K type strain sequencing project: providing services to taxonomists for standard genome sequencing and annotation.</title>
        <authorList>
            <consortium name="The Broad Institute Genomics Platform"/>
            <consortium name="The Broad Institute Genome Sequencing Center for Infectious Disease"/>
            <person name="Wu L."/>
            <person name="Ma J."/>
        </authorList>
    </citation>
    <scope>NUCLEOTIDE SEQUENCE [LARGE SCALE GENOMIC DNA]</scope>
    <source>
        <strain evidence="3">NBRC 108728</strain>
    </source>
</reference>
<keyword evidence="1" id="KW-0812">Transmembrane</keyword>
<gene>
    <name evidence="2" type="ORF">GCM10025867_04570</name>
</gene>
<sequence>MSTNETPSFLQLTGRGTTALFVLFAVVHTAVGIYGLRSDKVPVLSLVALALILAAGYLMTLPRDDPFPGTSRSWSWS</sequence>